<name>A0ABD2SDM2_9SOLN</name>
<dbReference type="InterPro" id="IPR002937">
    <property type="entry name" value="Amino_oxidase"/>
</dbReference>
<reference evidence="3 4" key="1">
    <citation type="submission" date="2024-05" db="EMBL/GenBank/DDBJ databases">
        <title>De novo assembly of an allotetraploid wild potato.</title>
        <authorList>
            <person name="Hosaka A.J."/>
        </authorList>
    </citation>
    <scope>NUCLEOTIDE SEQUENCE [LARGE SCALE GENOMIC DNA]</scope>
    <source>
        <tissue evidence="3">Young leaves</tissue>
    </source>
</reference>
<comment type="similarity">
    <text evidence="1">Belongs to the flavin monoamine oxidase family.</text>
</comment>
<gene>
    <name evidence="3" type="ORF">AABB24_026131</name>
</gene>
<sequence>MLRQKPKIVIIGAGIAGLTAAKTLYTTTQKNSNELFDLCVVEGGNRIGGRILTSEFNGDQIELGATWIHGIEGNPIHKIAQEFNSCQSEKPWECKESKLIDKSVTITEDGYQVNSSLVESISIFYNKMLEFCSGQQNFQDGVCRQILESLNLENGSTKNLSIGSYLKKGLDFFWDLKKDQENVQVFDNWSRKSLEEGVFAMFENIHRHYSSADDLGTLDFNGESEYCNFHGGEMTIAKGYLSVIKSLASVLPDGLIQLC</sequence>
<dbReference type="SUPFAM" id="SSF51905">
    <property type="entry name" value="FAD/NAD(P)-binding domain"/>
    <property type="match status" value="1"/>
</dbReference>
<dbReference type="EMBL" id="JBJKTR010000015">
    <property type="protein sequence ID" value="KAL3341959.1"/>
    <property type="molecule type" value="Genomic_DNA"/>
</dbReference>
<evidence type="ECO:0000259" key="2">
    <source>
        <dbReference type="Pfam" id="PF01593"/>
    </source>
</evidence>
<dbReference type="PANTHER" id="PTHR10742">
    <property type="entry name" value="FLAVIN MONOAMINE OXIDASE"/>
    <property type="match status" value="1"/>
</dbReference>
<evidence type="ECO:0000313" key="4">
    <source>
        <dbReference type="Proteomes" id="UP001627284"/>
    </source>
</evidence>
<comment type="caution">
    <text evidence="3">The sequence shown here is derived from an EMBL/GenBank/DDBJ whole genome shotgun (WGS) entry which is preliminary data.</text>
</comment>
<dbReference type="PANTHER" id="PTHR10742:SF408">
    <property type="entry name" value="POLYAMINE OXIDASE 5-RELATED"/>
    <property type="match status" value="1"/>
</dbReference>
<proteinExistence type="inferred from homology"/>
<dbReference type="AlphaFoldDB" id="A0ABD2SDM2"/>
<dbReference type="InterPro" id="IPR050281">
    <property type="entry name" value="Flavin_monoamine_oxidase"/>
</dbReference>
<dbReference type="Proteomes" id="UP001627284">
    <property type="component" value="Unassembled WGS sequence"/>
</dbReference>
<protein>
    <recommendedName>
        <fullName evidence="2">Amine oxidase domain-containing protein</fullName>
    </recommendedName>
</protein>
<evidence type="ECO:0000256" key="1">
    <source>
        <dbReference type="ARBA" id="ARBA00005995"/>
    </source>
</evidence>
<keyword evidence="4" id="KW-1185">Reference proteome</keyword>
<dbReference type="InterPro" id="IPR036188">
    <property type="entry name" value="FAD/NAD-bd_sf"/>
</dbReference>
<evidence type="ECO:0000313" key="3">
    <source>
        <dbReference type="EMBL" id="KAL3341960.1"/>
    </source>
</evidence>
<dbReference type="Pfam" id="PF01593">
    <property type="entry name" value="Amino_oxidase"/>
    <property type="match status" value="1"/>
</dbReference>
<organism evidence="3 4">
    <name type="scientific">Solanum stoloniferum</name>
    <dbReference type="NCBI Taxonomy" id="62892"/>
    <lineage>
        <taxon>Eukaryota</taxon>
        <taxon>Viridiplantae</taxon>
        <taxon>Streptophyta</taxon>
        <taxon>Embryophyta</taxon>
        <taxon>Tracheophyta</taxon>
        <taxon>Spermatophyta</taxon>
        <taxon>Magnoliopsida</taxon>
        <taxon>eudicotyledons</taxon>
        <taxon>Gunneridae</taxon>
        <taxon>Pentapetalae</taxon>
        <taxon>asterids</taxon>
        <taxon>lamiids</taxon>
        <taxon>Solanales</taxon>
        <taxon>Solanaceae</taxon>
        <taxon>Solanoideae</taxon>
        <taxon>Solaneae</taxon>
        <taxon>Solanum</taxon>
    </lineage>
</organism>
<accession>A0ABD2SDM2</accession>
<feature type="domain" description="Amine oxidase" evidence="2">
    <location>
        <begin position="15"/>
        <end position="258"/>
    </location>
</feature>
<dbReference type="EMBL" id="JBJKTR010000015">
    <property type="protein sequence ID" value="KAL3341960.1"/>
    <property type="molecule type" value="Genomic_DNA"/>
</dbReference>
<dbReference type="Gene3D" id="3.50.50.60">
    <property type="entry name" value="FAD/NAD(P)-binding domain"/>
    <property type="match status" value="1"/>
</dbReference>